<gene>
    <name evidence="1" type="ORF">BN9_012940</name>
</gene>
<keyword evidence="2" id="KW-1185">Reference proteome</keyword>
<dbReference type="OrthoDB" id="154768at2759"/>
<reference evidence="1 2" key="1">
    <citation type="submission" date="2012-05" db="EMBL/GenBank/DDBJ databases">
        <title>Recombination and specialization in a pathogen metapopulation.</title>
        <authorList>
            <person name="Gardiner A."/>
            <person name="Kemen E."/>
            <person name="Schultz-Larsen T."/>
            <person name="MacLean D."/>
            <person name="Van Oosterhout C."/>
            <person name="Jones J.D.G."/>
        </authorList>
    </citation>
    <scope>NUCLEOTIDE SEQUENCE [LARGE SCALE GENOMIC DNA]</scope>
    <source>
        <strain evidence="1 2">Ac Nc2</strain>
    </source>
</reference>
<accession>A0A024G1H6</accession>
<protein>
    <submittedName>
        <fullName evidence="1">Uncharacterized protein</fullName>
    </submittedName>
</protein>
<dbReference type="InParanoid" id="A0A024G1H6"/>
<dbReference type="AlphaFoldDB" id="A0A024G1H6"/>
<evidence type="ECO:0000313" key="2">
    <source>
        <dbReference type="Proteomes" id="UP000053237"/>
    </source>
</evidence>
<proteinExistence type="predicted"/>
<dbReference type="Proteomes" id="UP000053237">
    <property type="component" value="Unassembled WGS sequence"/>
</dbReference>
<organism evidence="1 2">
    <name type="scientific">Albugo candida</name>
    <dbReference type="NCBI Taxonomy" id="65357"/>
    <lineage>
        <taxon>Eukaryota</taxon>
        <taxon>Sar</taxon>
        <taxon>Stramenopiles</taxon>
        <taxon>Oomycota</taxon>
        <taxon>Peronosporomycetes</taxon>
        <taxon>Albuginales</taxon>
        <taxon>Albuginaceae</taxon>
        <taxon>Albugo</taxon>
    </lineage>
</organism>
<dbReference type="EMBL" id="CAIX01000009">
    <property type="protein sequence ID" value="CCI40510.1"/>
    <property type="molecule type" value="Genomic_DNA"/>
</dbReference>
<name>A0A024G1H6_9STRA</name>
<sequence length="367" mass="41587">MESTSRKLPSSPIKYSLKRTISKCHFGPPSPCNDALALKRKVAAADDVNANKHISNNVMVYNTTPVLLSRAPRYYCLEEYDDVLSDTEEPNRGMMNENFFADDYVDSSCSEWDETQSPQTGGDSVKTFTETPQILSTSLQGGVDHTHKSAVSTSALSATSTFIESCASLHAFFSGSTRVCDSALRDHMIDRRNLSDNEATYHMTATNVCMLVLEYVQELLESSQNISTMSFAQVGLTMQSVPNRAEAIQFVVSSRLHLPVHFGQRFVLHIMEFICDEDIWEATIDEFAGFLKEFIESLRSNWNPTVNLIRNSNVLENLMEFFCYISKKFKRYLVTQWLSSRRISAPCEFGKKSDVLFLCMECHREHM</sequence>
<evidence type="ECO:0000313" key="1">
    <source>
        <dbReference type="EMBL" id="CCI40510.1"/>
    </source>
</evidence>
<comment type="caution">
    <text evidence="1">The sequence shown here is derived from an EMBL/GenBank/DDBJ whole genome shotgun (WGS) entry which is preliminary data.</text>
</comment>